<keyword evidence="2" id="KW-1185">Reference proteome</keyword>
<reference evidence="1" key="1">
    <citation type="submission" date="2022-05" db="EMBL/GenBank/DDBJ databases">
        <title>The Musa troglodytarum L. genome provides insights into the mechanism of non-climacteric behaviour and enrichment of carotenoids.</title>
        <authorList>
            <person name="Wang J."/>
        </authorList>
    </citation>
    <scope>NUCLEOTIDE SEQUENCE</scope>
    <source>
        <tissue evidence="1">Leaf</tissue>
    </source>
</reference>
<name>A0A9E7FFT1_9LILI</name>
<dbReference type="Proteomes" id="UP001055439">
    <property type="component" value="Chromosome 4"/>
</dbReference>
<gene>
    <name evidence="1" type="ORF">MUK42_10121</name>
</gene>
<sequence length="107" mass="12095">MESYFPCSAVLVMQVVCIYAARSAKRGVKGISNKQSAINVAMCRFSFLFLDIQCKALSQPRHIHRICRMERLPWRPPMSVILPTLSDKDPQVRSVCQNPEAENTRGA</sequence>
<protein>
    <submittedName>
        <fullName evidence="1">Uncharacterized protein</fullName>
    </submittedName>
</protein>
<evidence type="ECO:0000313" key="2">
    <source>
        <dbReference type="Proteomes" id="UP001055439"/>
    </source>
</evidence>
<dbReference type="AlphaFoldDB" id="A0A9E7FFT1"/>
<evidence type="ECO:0000313" key="1">
    <source>
        <dbReference type="EMBL" id="URD94357.1"/>
    </source>
</evidence>
<accession>A0A9E7FFT1</accession>
<proteinExistence type="predicted"/>
<dbReference type="EMBL" id="CP097506">
    <property type="protein sequence ID" value="URD94357.1"/>
    <property type="molecule type" value="Genomic_DNA"/>
</dbReference>
<organism evidence="1 2">
    <name type="scientific">Musa troglodytarum</name>
    <name type="common">fe'i banana</name>
    <dbReference type="NCBI Taxonomy" id="320322"/>
    <lineage>
        <taxon>Eukaryota</taxon>
        <taxon>Viridiplantae</taxon>
        <taxon>Streptophyta</taxon>
        <taxon>Embryophyta</taxon>
        <taxon>Tracheophyta</taxon>
        <taxon>Spermatophyta</taxon>
        <taxon>Magnoliopsida</taxon>
        <taxon>Liliopsida</taxon>
        <taxon>Zingiberales</taxon>
        <taxon>Musaceae</taxon>
        <taxon>Musa</taxon>
    </lineage>
</organism>